<evidence type="ECO:0000259" key="2">
    <source>
        <dbReference type="Pfam" id="PF03070"/>
    </source>
</evidence>
<dbReference type="InterPro" id="IPR027574">
    <property type="entry name" value="Thiaminase_II"/>
</dbReference>
<dbReference type="InterPro" id="IPR050967">
    <property type="entry name" value="Thiamine_Salvage_TenA"/>
</dbReference>
<comment type="catalytic activity">
    <reaction evidence="1">
        <text>thiamine + H2O = 5-(2-hydroxyethyl)-4-methylthiazole + 4-amino-5-hydroxymethyl-2-methylpyrimidine + H(+)</text>
        <dbReference type="Rhea" id="RHEA:17509"/>
        <dbReference type="ChEBI" id="CHEBI:15377"/>
        <dbReference type="ChEBI" id="CHEBI:15378"/>
        <dbReference type="ChEBI" id="CHEBI:16892"/>
        <dbReference type="ChEBI" id="CHEBI:17957"/>
        <dbReference type="ChEBI" id="CHEBI:18385"/>
        <dbReference type="EC" id="3.5.99.2"/>
    </reaction>
</comment>
<gene>
    <name evidence="3" type="ORF">SAE02_55640</name>
</gene>
<dbReference type="Proteomes" id="UP000321523">
    <property type="component" value="Unassembled WGS sequence"/>
</dbReference>
<dbReference type="PANTHER" id="PTHR43198">
    <property type="entry name" value="BIFUNCTIONAL TH2 PROTEIN"/>
    <property type="match status" value="1"/>
</dbReference>
<accession>A0A512DY95</accession>
<keyword evidence="4" id="KW-1185">Reference proteome</keyword>
<keyword evidence="1 3" id="KW-0378">Hydrolase</keyword>
<proteinExistence type="inferred from homology"/>
<dbReference type="InterPro" id="IPR016084">
    <property type="entry name" value="Haem_Oase-like_multi-hlx"/>
</dbReference>
<comment type="catalytic activity">
    <reaction evidence="1">
        <text>4-amino-5-aminomethyl-2-methylpyrimidine + H2O = 4-amino-5-hydroxymethyl-2-methylpyrimidine + NH4(+)</text>
        <dbReference type="Rhea" id="RHEA:31799"/>
        <dbReference type="ChEBI" id="CHEBI:15377"/>
        <dbReference type="ChEBI" id="CHEBI:16892"/>
        <dbReference type="ChEBI" id="CHEBI:28938"/>
        <dbReference type="ChEBI" id="CHEBI:63416"/>
        <dbReference type="EC" id="3.5.99.2"/>
    </reaction>
</comment>
<comment type="similarity">
    <text evidence="1">Belongs to the TenA family.</text>
</comment>
<dbReference type="InterPro" id="IPR004305">
    <property type="entry name" value="Thiaminase-2/PQQC"/>
</dbReference>
<dbReference type="GO" id="GO:0009229">
    <property type="term" value="P:thiamine diphosphate biosynthetic process"/>
    <property type="evidence" value="ECO:0007669"/>
    <property type="project" value="UniProtKB-UniPathway"/>
</dbReference>
<evidence type="ECO:0000313" key="3">
    <source>
        <dbReference type="EMBL" id="GEO41416.1"/>
    </source>
</evidence>
<dbReference type="NCBIfam" id="TIGR04306">
    <property type="entry name" value="salvage_TenA"/>
    <property type="match status" value="1"/>
</dbReference>
<dbReference type="Pfam" id="PF03070">
    <property type="entry name" value="TENA_THI-4"/>
    <property type="match status" value="1"/>
</dbReference>
<dbReference type="GO" id="GO:0005829">
    <property type="term" value="C:cytosol"/>
    <property type="evidence" value="ECO:0007669"/>
    <property type="project" value="TreeGrafter"/>
</dbReference>
<sequence>MPEHRTPEHWTPEHRTPNRFFDRLREAAGEEWTRYTRHEFVRRLGDGSLEQAAFRHYLIQDYLFLIHFARAYALAVYKSDTLADMRQAGASLSAILDLEMGLHVKFCSDWGLDEDAMAAAPEAAGTLAYTRFVLERGMAGDLLDLHVALAPCIVGYAEIAAELMADPATKLDGNPYREWIEMYAGEEYGQVAAAEIVQLDSLYARRGGDARFGDLAKTFTTASRLEAGFWEMGLRLLP</sequence>
<dbReference type="EC" id="3.5.99.2" evidence="1"/>
<dbReference type="EMBL" id="BJYZ01000028">
    <property type="protein sequence ID" value="GEO41416.1"/>
    <property type="molecule type" value="Genomic_DNA"/>
</dbReference>
<dbReference type="CDD" id="cd19367">
    <property type="entry name" value="TenA_C_ScTHI20-like"/>
    <property type="match status" value="1"/>
</dbReference>
<dbReference type="UniPathway" id="UPA00060"/>
<evidence type="ECO:0000256" key="1">
    <source>
        <dbReference type="RuleBase" id="RU363093"/>
    </source>
</evidence>
<dbReference type="GO" id="GO:0009228">
    <property type="term" value="P:thiamine biosynthetic process"/>
    <property type="evidence" value="ECO:0007669"/>
    <property type="project" value="UniProtKB-KW"/>
</dbReference>
<evidence type="ECO:0000313" key="4">
    <source>
        <dbReference type="Proteomes" id="UP000321523"/>
    </source>
</evidence>
<protein>
    <recommendedName>
        <fullName evidence="1">Aminopyrimidine aminohydrolase</fullName>
        <ecNumber evidence="1">3.5.99.2</ecNumber>
    </recommendedName>
</protein>
<dbReference type="PANTHER" id="PTHR43198:SF2">
    <property type="entry name" value="SI:CH1073-67J19.1-RELATED"/>
    <property type="match status" value="1"/>
</dbReference>
<dbReference type="GO" id="GO:0050334">
    <property type="term" value="F:thiaminase activity"/>
    <property type="evidence" value="ECO:0007669"/>
    <property type="project" value="UniProtKB-EC"/>
</dbReference>
<reference evidence="3 4" key="1">
    <citation type="submission" date="2019-07" db="EMBL/GenBank/DDBJ databases">
        <title>Whole genome shotgun sequence of Skermanella aerolata NBRC 106429.</title>
        <authorList>
            <person name="Hosoyama A."/>
            <person name="Uohara A."/>
            <person name="Ohji S."/>
            <person name="Ichikawa N."/>
        </authorList>
    </citation>
    <scope>NUCLEOTIDE SEQUENCE [LARGE SCALE GENOMIC DNA]</scope>
    <source>
        <strain evidence="3 4">NBRC 106429</strain>
    </source>
</reference>
<feature type="domain" description="Thiaminase-2/PQQC" evidence="2">
    <location>
        <begin position="31"/>
        <end position="235"/>
    </location>
</feature>
<comment type="pathway">
    <text evidence="1">Cofactor biosynthesis; thiamine diphosphate biosynthesis.</text>
</comment>
<name>A0A512DY95_9PROT</name>
<comment type="caution">
    <text evidence="3">The sequence shown here is derived from an EMBL/GenBank/DDBJ whole genome shotgun (WGS) entry which is preliminary data.</text>
</comment>
<dbReference type="Gene3D" id="1.20.910.10">
    <property type="entry name" value="Heme oxygenase-like"/>
    <property type="match status" value="1"/>
</dbReference>
<dbReference type="SUPFAM" id="SSF48613">
    <property type="entry name" value="Heme oxygenase-like"/>
    <property type="match status" value="1"/>
</dbReference>
<dbReference type="OrthoDB" id="34166at2"/>
<dbReference type="RefSeq" id="WP_044432379.1">
    <property type="nucleotide sequence ID" value="NZ_BJYZ01000028.1"/>
</dbReference>
<dbReference type="AlphaFoldDB" id="A0A512DY95"/>
<keyword evidence="1" id="KW-0784">Thiamine biosynthesis</keyword>
<organism evidence="3 4">
    <name type="scientific">Skermanella aerolata</name>
    <dbReference type="NCBI Taxonomy" id="393310"/>
    <lineage>
        <taxon>Bacteria</taxon>
        <taxon>Pseudomonadati</taxon>
        <taxon>Pseudomonadota</taxon>
        <taxon>Alphaproteobacteria</taxon>
        <taxon>Rhodospirillales</taxon>
        <taxon>Azospirillaceae</taxon>
        <taxon>Skermanella</taxon>
    </lineage>
</organism>
<comment type="function">
    <text evidence="1">Catalyzes an amino-pyrimidine hydrolysis reaction at the C5' of the pyrimidine moiety of thiamine compounds, a reaction that is part of a thiamine salvage pathway.</text>
</comment>